<proteinExistence type="predicted"/>
<dbReference type="WBParaSite" id="RSKR_0000735400.1">
    <property type="protein sequence ID" value="RSKR_0000735400.1"/>
    <property type="gene ID" value="RSKR_0000735400"/>
</dbReference>
<evidence type="ECO:0000313" key="2">
    <source>
        <dbReference type="WBParaSite" id="RSKR_0000735400.1"/>
    </source>
</evidence>
<protein>
    <submittedName>
        <fullName evidence="2">Receptor protein-tyrosine kinase</fullName>
    </submittedName>
</protein>
<reference evidence="2" key="1">
    <citation type="submission" date="2016-11" db="UniProtKB">
        <authorList>
            <consortium name="WormBaseParasite"/>
        </authorList>
    </citation>
    <scope>IDENTIFICATION</scope>
    <source>
        <strain evidence="2">KR3021</strain>
    </source>
</reference>
<sequence>MVRDEDTHPKNIPADRWVLLTTISLYTQKQTVGRDKRSVVVVDYVPVSDAVMFAIKEKDACMVVYRLQVYFNVCPGTTINQIQLPETIVSADEYVPTYFHAHCVKNAVDVSNANTDRNVFCQGNGQWKIGEKSRCQCNAGYTASDEGACSACPKGSYKSDTGNEVCKPCPRNSKSHENGSKICECENDFYRADNEDHTNICSQPPSAPLNLKVISLHQSEAVLTWAKPTYLGHRSDIYYSVTCELCNDNGKDCTKCPSTVIFNFNSERIVTHEISMSKLEPGKQYVATVFANNAVSKKEMNPKNSMRIAFVTKKANGYKISAPTLLTHENNGTLVIAWLAADNISKYHNVYYQVELKNSKEVILHDSSQNAMKIDNVDVYESHAIRVRVNDARDGWSEWSDALVVKNKYSKAESAVKNVQDVVVSEDGQEKVEKDSYLYRYVYLENPKLVYIFGCVMLLIFVVCVMCYFCPRRSKKGDYFAELVKSQNQELPYNFGIPSSGFRESNNCLESFKGSSTFIDGNTNKNYIDPSTYGDLTVAMREFTRQIPKANIFMTNEMLGEGEFGNVEKGIILLNGNLKTASVAEGTEVTVACKTLKKVATEMEKKLFTMEATTMGQFQHDNVLRLLGVVGTDYVEIIITEFMVNGSLINYLKLNSINTCSKVQLTQICLDISEGMQYLHKTGYIHRDLASRNILLDQFYRCKISDFGLSRNGFAEGSDEMEYTNAMAKKIPIRWTAPEALEKGTYTAASDIWSYGVVMWEIFSFGERPYYDWPHRKIYEEVLQGYRLPKSMDCPEAIYQIMTQCWNKEKGERPTFFTITPKLRAYIRIYEESLDYAVNSPLYQTPTEATYEVARDDNCNNGNSRNGFYQPPPNHSEAPTGTTRNTKSSKWEIAESPKDQLERLSEMDLTLTEQKQLAVAIDSIVTSRRPQTGNKARKNPYHADQSFRGSSMNIKAFSSSLKKEPTDGGFLV</sequence>
<organism evidence="1 2">
    <name type="scientific">Rhabditophanes sp. KR3021</name>
    <dbReference type="NCBI Taxonomy" id="114890"/>
    <lineage>
        <taxon>Eukaryota</taxon>
        <taxon>Metazoa</taxon>
        <taxon>Ecdysozoa</taxon>
        <taxon>Nematoda</taxon>
        <taxon>Chromadorea</taxon>
        <taxon>Rhabditida</taxon>
        <taxon>Tylenchina</taxon>
        <taxon>Panagrolaimomorpha</taxon>
        <taxon>Strongyloidoidea</taxon>
        <taxon>Alloionematidae</taxon>
        <taxon>Rhabditophanes</taxon>
    </lineage>
</organism>
<dbReference type="Proteomes" id="UP000095286">
    <property type="component" value="Unplaced"/>
</dbReference>
<accession>A0AC35U544</accession>
<evidence type="ECO:0000313" key="1">
    <source>
        <dbReference type="Proteomes" id="UP000095286"/>
    </source>
</evidence>
<name>A0AC35U544_9BILA</name>